<proteinExistence type="predicted"/>
<name>A0A9P6Z1S9_9FUNG</name>
<sequence length="67" mass="7083">MAYVGCPTAAPLPKARALGATLAAQAGVAVDDIVVHGNWSSKALLEHFYRISITTHNNFTVTTLDSQ</sequence>
<evidence type="ECO:0000313" key="2">
    <source>
        <dbReference type="Proteomes" id="UP000740926"/>
    </source>
</evidence>
<evidence type="ECO:0000313" key="1">
    <source>
        <dbReference type="EMBL" id="KAG1569034.1"/>
    </source>
</evidence>
<dbReference type="Proteomes" id="UP000740926">
    <property type="component" value="Unassembled WGS sequence"/>
</dbReference>
<comment type="caution">
    <text evidence="1">The sequence shown here is derived from an EMBL/GenBank/DDBJ whole genome shotgun (WGS) entry which is preliminary data.</text>
</comment>
<dbReference type="EMBL" id="JAANIU010001012">
    <property type="protein sequence ID" value="KAG1569034.1"/>
    <property type="molecule type" value="Genomic_DNA"/>
</dbReference>
<gene>
    <name evidence="1" type="ORF">G6F50_006751</name>
</gene>
<reference evidence="1 2" key="1">
    <citation type="journal article" date="2020" name="Microb. Genom.">
        <title>Genetic diversity of clinical and environmental Mucorales isolates obtained from an investigation of mucormycosis cases among solid organ transplant recipients.</title>
        <authorList>
            <person name="Nguyen M.H."/>
            <person name="Kaul D."/>
            <person name="Muto C."/>
            <person name="Cheng S.J."/>
            <person name="Richter R.A."/>
            <person name="Bruno V.M."/>
            <person name="Liu G."/>
            <person name="Beyhan S."/>
            <person name="Sundermann A.J."/>
            <person name="Mounaud S."/>
            <person name="Pasculle A.W."/>
            <person name="Nierman W.C."/>
            <person name="Driscoll E."/>
            <person name="Cumbie R."/>
            <person name="Clancy C.J."/>
            <person name="Dupont C.L."/>
        </authorList>
    </citation>
    <scope>NUCLEOTIDE SEQUENCE [LARGE SCALE GENOMIC DNA]</scope>
    <source>
        <strain evidence="1 2">GL24</strain>
    </source>
</reference>
<accession>A0A9P6Z1S9</accession>
<organism evidence="1 2">
    <name type="scientific">Rhizopus delemar</name>
    <dbReference type="NCBI Taxonomy" id="936053"/>
    <lineage>
        <taxon>Eukaryota</taxon>
        <taxon>Fungi</taxon>
        <taxon>Fungi incertae sedis</taxon>
        <taxon>Mucoromycota</taxon>
        <taxon>Mucoromycotina</taxon>
        <taxon>Mucoromycetes</taxon>
        <taxon>Mucorales</taxon>
        <taxon>Mucorineae</taxon>
        <taxon>Rhizopodaceae</taxon>
        <taxon>Rhizopus</taxon>
    </lineage>
</organism>
<keyword evidence="2" id="KW-1185">Reference proteome</keyword>
<protein>
    <submittedName>
        <fullName evidence="1">Uncharacterized protein</fullName>
    </submittedName>
</protein>
<dbReference type="AlphaFoldDB" id="A0A9P6Z1S9"/>